<evidence type="ECO:0000256" key="1">
    <source>
        <dbReference type="ARBA" id="ARBA00001957"/>
    </source>
</evidence>
<dbReference type="Gene3D" id="1.10.1200.10">
    <property type="entry name" value="ACP-like"/>
    <property type="match status" value="1"/>
</dbReference>
<dbReference type="InterPro" id="IPR029058">
    <property type="entry name" value="AB_hydrolase_fold"/>
</dbReference>
<dbReference type="PANTHER" id="PTHR45527">
    <property type="entry name" value="NONRIBOSOMAL PEPTIDE SYNTHETASE"/>
    <property type="match status" value="1"/>
</dbReference>
<dbReference type="Gene3D" id="3.40.50.12780">
    <property type="entry name" value="N-terminal domain of ligase-like"/>
    <property type="match status" value="1"/>
</dbReference>
<dbReference type="SMART" id="SM00823">
    <property type="entry name" value="PKS_PP"/>
    <property type="match status" value="1"/>
</dbReference>
<dbReference type="SUPFAM" id="SSF56801">
    <property type="entry name" value="Acetyl-CoA synthetase-like"/>
    <property type="match status" value="1"/>
</dbReference>
<keyword evidence="3" id="KW-0597">Phosphoprotein</keyword>
<dbReference type="FunFam" id="1.10.1200.10:FF:000016">
    <property type="entry name" value="Non-ribosomal peptide synthase"/>
    <property type="match status" value="1"/>
</dbReference>
<dbReference type="InterPro" id="IPR020806">
    <property type="entry name" value="PKS_PP-bd"/>
</dbReference>
<dbReference type="OrthoDB" id="2472181at2"/>
<dbReference type="HOGENOM" id="CLU_000022_2_13_11"/>
<proteinExistence type="predicted"/>
<feature type="domain" description="Carrier" evidence="4">
    <location>
        <begin position="911"/>
        <end position="986"/>
    </location>
</feature>
<dbReference type="Pfam" id="PF00501">
    <property type="entry name" value="AMP-binding"/>
    <property type="match status" value="1"/>
</dbReference>
<dbReference type="GO" id="GO:0044550">
    <property type="term" value="P:secondary metabolite biosynthetic process"/>
    <property type="evidence" value="ECO:0007669"/>
    <property type="project" value="TreeGrafter"/>
</dbReference>
<dbReference type="SUPFAM" id="SSF53474">
    <property type="entry name" value="alpha/beta-Hydrolases"/>
    <property type="match status" value="1"/>
</dbReference>
<dbReference type="Gene3D" id="3.40.109.10">
    <property type="entry name" value="NADH Oxidase"/>
    <property type="match status" value="1"/>
</dbReference>
<dbReference type="Gene3D" id="3.30.300.30">
    <property type="match status" value="2"/>
</dbReference>
<dbReference type="EMBL" id="QWEA01000005">
    <property type="protein sequence ID" value="RIJ45024.1"/>
    <property type="molecule type" value="Genomic_DNA"/>
</dbReference>
<evidence type="ECO:0000313" key="5">
    <source>
        <dbReference type="EMBL" id="AJW78702.1"/>
    </source>
</evidence>
<dbReference type="GO" id="GO:0031177">
    <property type="term" value="F:phosphopantetheine binding"/>
    <property type="evidence" value="ECO:0007669"/>
    <property type="project" value="InterPro"/>
</dbReference>
<accession>A0A0D5CHI0</accession>
<dbReference type="InterPro" id="IPR000415">
    <property type="entry name" value="Nitroreductase-like"/>
</dbReference>
<dbReference type="GO" id="GO:0005737">
    <property type="term" value="C:cytoplasm"/>
    <property type="evidence" value="ECO:0007669"/>
    <property type="project" value="TreeGrafter"/>
</dbReference>
<dbReference type="Pfam" id="PF00975">
    <property type="entry name" value="Thioesterase"/>
    <property type="match status" value="1"/>
</dbReference>
<dbReference type="InterPro" id="IPR006162">
    <property type="entry name" value="Ppantetheine_attach_site"/>
</dbReference>
<dbReference type="Proteomes" id="UP000266634">
    <property type="component" value="Unassembled WGS sequence"/>
</dbReference>
<dbReference type="PROSITE" id="PS50075">
    <property type="entry name" value="CARRIER"/>
    <property type="match status" value="1"/>
</dbReference>
<dbReference type="PANTHER" id="PTHR45527:SF1">
    <property type="entry name" value="FATTY ACID SYNTHASE"/>
    <property type="match status" value="1"/>
</dbReference>
<dbReference type="InterPro" id="IPR036736">
    <property type="entry name" value="ACP-like_sf"/>
</dbReference>
<evidence type="ECO:0000313" key="8">
    <source>
        <dbReference type="Proteomes" id="UP000266634"/>
    </source>
</evidence>
<sequence length="1253" mass="135564">MNANESFDSHDEVESLPVMLKAAVAADPGKAAVVAENTMMTYSQLWARATAQAEHLRRVGVRPGDYVGLYLEPGERLLVAVWAVLLADAAYVPLAVDYPSERIRYMIAQSAVAHIITDDVSASPARKLTPDGVHVHIAGEGTPTLAGAYDPDMSGSAYVIFTSGSTGKPKGVVIPHSAITHQMRWLAQEMALGQARILLKTPTSFDAAQWELLANAVGGTVIVGEAGIHRDPSRIRALVDSQHATHLQCVPTLWRALCREPEFARCESLTHVFSGGEALTPGDAKDIMQTLPHARLFNLYGPTETTINATSHRVGVDDVDPPDPVVTIGRPIPGCSVHILDAKRQPVALGDHGELAIGGPQVASGYLNDAARTEERFVTIEREGVATRVYLTGDIVSRDSAGALHFHGRTDDQVKVNGHRVETEEVRLAVEQHHWVRSAAVVPWKDPRDGVARLAAFVELDPHEAALMDADRAGQHHRSKKGHEQVLAQLAVLSRDGDRPDDVVLANAEGTPEQRRFAFGRKTYRFYEGGQLTVEDITRAVDTSQKPVPVAPLAALDVHVLAELLRWFGPFTSPERLLPKYAYASPGALNATTIYLEACGIEGLLDGMYEYRHASHGLRRVGPVESELPGPLRFHFVGSRRAIDSVYATNIDEVLHFEGGHMAGLLDHAAAQIGYSAQLQPSTQDARIVAAEHVCTAVIDLGPAAPAGDDLPVRVTVQMHDSVKDARSGTYDVGPAGLRRLSADIIERRHVIAINQETYDRSSFGVGLSVPSTAGWRGFVALGRALQRLQMNSEGIGLMSAGYSSLTGRDLPSALQYANIVGDASIMYFAVAGPVSEEQIRSTGMHEDSVHTRGPEEILRDDLRRTLPYYMVPSRITIVDEIPVSSSGKHDRAALVSVVEASVAPHAVVTPPKTDLERSLLDLWNETLRSDHRSVTADFFDLGGNSLDAVQLINRINRVLGVLLPVQTVFERPTVRGLAEVLSSRSLAMSRLIKLADGPGPVCVVWPGLGGYPMNLRAFAEHLSSKFTVYAVQTHGLNVGEVPYTTLREMIDRDIMLIDGALGDQDLAIAGYSFGARVATEVAATLTARGRAIKQVILLAPGSPFVPGLPLSSGDGFGDSYFRHMAYSVFVGRLPDDEAAAQLASMTDQESFLEALTLWRPGFDLELAARILAVASTTFGFRGDTVTDVDGLLAKMHVFAALGDTPSFLRSNEVPLEEHGQLRRLSVDHYAILRDPAVETVVGMLEARQVRVG</sequence>
<dbReference type="PROSITE" id="PS00455">
    <property type="entry name" value="AMP_BINDING"/>
    <property type="match status" value="1"/>
</dbReference>
<dbReference type="Proteomes" id="UP000032604">
    <property type="component" value="Chromosome"/>
</dbReference>
<dbReference type="InterPro" id="IPR042099">
    <property type="entry name" value="ANL_N_sf"/>
</dbReference>
<name>A0A0D5CHI0_9MICO</name>
<organism evidence="5 7">
    <name type="scientific">Clavibacter michiganensis subsp. insidiosus</name>
    <dbReference type="NCBI Taxonomy" id="33014"/>
    <lineage>
        <taxon>Bacteria</taxon>
        <taxon>Bacillati</taxon>
        <taxon>Actinomycetota</taxon>
        <taxon>Actinomycetes</taxon>
        <taxon>Micrococcales</taxon>
        <taxon>Microbacteriaceae</taxon>
        <taxon>Clavibacter</taxon>
    </lineage>
</organism>
<evidence type="ECO:0000256" key="2">
    <source>
        <dbReference type="ARBA" id="ARBA00022450"/>
    </source>
</evidence>
<dbReference type="NCBIfam" id="TIGR01733">
    <property type="entry name" value="AA-adenyl-dom"/>
    <property type="match status" value="1"/>
</dbReference>
<dbReference type="CDD" id="cd05930">
    <property type="entry name" value="A_NRPS"/>
    <property type="match status" value="1"/>
</dbReference>
<dbReference type="RefSeq" id="WP_045527496.1">
    <property type="nucleotide sequence ID" value="NZ_CP011043.1"/>
</dbReference>
<dbReference type="InterPro" id="IPR009081">
    <property type="entry name" value="PP-bd_ACP"/>
</dbReference>
<dbReference type="AlphaFoldDB" id="A0A0D5CHI0"/>
<dbReference type="Gene3D" id="3.40.50.1820">
    <property type="entry name" value="alpha/beta hydrolase"/>
    <property type="match status" value="1"/>
</dbReference>
<reference evidence="5 7" key="1">
    <citation type="journal article" date="2015" name="Genome Announc.">
        <title>Complete Genome Sequence of Clavibacter michiganensis subsp. insidiosus R1-1 Using PacBio Single-Molecule Real-Time Technology.</title>
        <authorList>
            <person name="Lu Y."/>
            <person name="Samac D.A."/>
            <person name="Glazebrook J."/>
            <person name="Ishimaru C.A."/>
        </authorList>
    </citation>
    <scope>NUCLEOTIDE SEQUENCE [LARGE SCALE GENOMIC DNA]</scope>
    <source>
        <strain evidence="5 7">R1-1</strain>
    </source>
</reference>
<dbReference type="GO" id="GO:0072330">
    <property type="term" value="P:monocarboxylic acid biosynthetic process"/>
    <property type="evidence" value="ECO:0007669"/>
    <property type="project" value="UniProtKB-ARBA"/>
</dbReference>
<reference evidence="6 8" key="2">
    <citation type="submission" date="2018-08" db="EMBL/GenBank/DDBJ databases">
        <title>Genome Sequence of Clavibacter michiganensis Subspecies type strains, and the Atypical Peach-Colored Strains Isolated from Tomato.</title>
        <authorList>
            <person name="Osdaghi E."/>
            <person name="Portier P."/>
            <person name="Briand M."/>
            <person name="Jacques M.-A."/>
        </authorList>
    </citation>
    <scope>NUCLEOTIDE SEQUENCE [LARGE SCALE GENOMIC DNA]</scope>
    <source>
        <strain evidence="6 8">CFBP 6488</strain>
    </source>
</reference>
<dbReference type="InterPro" id="IPR000873">
    <property type="entry name" value="AMP-dep_synth/lig_dom"/>
</dbReference>
<gene>
    <name evidence="6" type="ORF">DZF93_00590</name>
    <name evidence="5" type="ORF">VO01_05770</name>
</gene>
<dbReference type="PROSITE" id="PS00012">
    <property type="entry name" value="PHOSPHOPANTETHEINE"/>
    <property type="match status" value="1"/>
</dbReference>
<comment type="cofactor">
    <cofactor evidence="1">
        <name>pantetheine 4'-phosphate</name>
        <dbReference type="ChEBI" id="CHEBI:47942"/>
    </cofactor>
</comment>
<dbReference type="EMBL" id="CP011043">
    <property type="protein sequence ID" value="AJW78702.1"/>
    <property type="molecule type" value="Genomic_DNA"/>
</dbReference>
<dbReference type="GO" id="GO:0016491">
    <property type="term" value="F:oxidoreductase activity"/>
    <property type="evidence" value="ECO:0007669"/>
    <property type="project" value="InterPro"/>
</dbReference>
<dbReference type="InterPro" id="IPR010071">
    <property type="entry name" value="AA_adenyl_dom"/>
</dbReference>
<dbReference type="InterPro" id="IPR001031">
    <property type="entry name" value="Thioesterase"/>
</dbReference>
<keyword evidence="2" id="KW-0596">Phosphopantetheine</keyword>
<protein>
    <submittedName>
        <fullName evidence="6">Amino acid adenylation domain-containing protein</fullName>
    </submittedName>
</protein>
<evidence type="ECO:0000259" key="4">
    <source>
        <dbReference type="PROSITE" id="PS50075"/>
    </source>
</evidence>
<dbReference type="GO" id="GO:0043041">
    <property type="term" value="P:amino acid activation for nonribosomal peptide biosynthetic process"/>
    <property type="evidence" value="ECO:0007669"/>
    <property type="project" value="TreeGrafter"/>
</dbReference>
<evidence type="ECO:0000313" key="6">
    <source>
        <dbReference type="EMBL" id="RIJ45024.1"/>
    </source>
</evidence>
<dbReference type="KEGG" id="cmh:VO01_05770"/>
<evidence type="ECO:0000313" key="7">
    <source>
        <dbReference type="Proteomes" id="UP000032604"/>
    </source>
</evidence>
<dbReference type="Pfam" id="PF00550">
    <property type="entry name" value="PP-binding"/>
    <property type="match status" value="1"/>
</dbReference>
<evidence type="ECO:0000256" key="3">
    <source>
        <dbReference type="ARBA" id="ARBA00022553"/>
    </source>
</evidence>
<dbReference type="PATRIC" id="fig|33014.5.peg.1200"/>
<dbReference type="InterPro" id="IPR045851">
    <property type="entry name" value="AMP-bd_C_sf"/>
</dbReference>
<dbReference type="InterPro" id="IPR020845">
    <property type="entry name" value="AMP-binding_CS"/>
</dbReference>